<evidence type="ECO:0000313" key="1">
    <source>
        <dbReference type="EMBL" id="KIE58585.1"/>
    </source>
</evidence>
<evidence type="ECO:0000313" key="2">
    <source>
        <dbReference type="Proteomes" id="UP000031594"/>
    </source>
</evidence>
<dbReference type="EMBL" id="JQNX01000004">
    <property type="protein sequence ID" value="KIE58585.1"/>
    <property type="molecule type" value="Genomic_DNA"/>
</dbReference>
<organism evidence="1 2">
    <name type="scientific">Methylacidiphilum kamchatkense Kam1</name>
    <dbReference type="NCBI Taxonomy" id="1202785"/>
    <lineage>
        <taxon>Bacteria</taxon>
        <taxon>Pseudomonadati</taxon>
        <taxon>Verrucomicrobiota</taxon>
        <taxon>Methylacidiphilae</taxon>
        <taxon>Methylacidiphilales</taxon>
        <taxon>Methylacidiphilaceae</taxon>
        <taxon>Methylacidiphilum (ex Ratnadevi et al. 2023)</taxon>
    </lineage>
</organism>
<gene>
    <name evidence="1" type="ORF">A946_06870</name>
</gene>
<name>A0ABR4ZYN6_9BACT</name>
<proteinExistence type="predicted"/>
<sequence>MNGMLTHDFGVPKNATQILIYDKSGNLYQVEKNLDNIDLTLNRIHKAIQKLEREKNTLPTPPLDRIPQVPQRLERGCNDPTGLNKKNTTGFRYFDTQSICFPKKPTTKAARVQELVA</sequence>
<keyword evidence="2" id="KW-1185">Reference proteome</keyword>
<accession>A0ABR4ZYN6</accession>
<protein>
    <submittedName>
        <fullName evidence="1">Uncharacterized protein</fullName>
    </submittedName>
</protein>
<reference evidence="1 2" key="1">
    <citation type="submission" date="2014-08" db="EMBL/GenBank/DDBJ databases">
        <title>Methylacidiphilum kamchatkense strain Kam1 draft genome sequence.</title>
        <authorList>
            <person name="Birkeland N.-K."/>
            <person name="Erikstad H.A."/>
        </authorList>
    </citation>
    <scope>NUCLEOTIDE SEQUENCE [LARGE SCALE GENOMIC DNA]</scope>
    <source>
        <strain evidence="1 2">Kam1</strain>
    </source>
</reference>
<comment type="caution">
    <text evidence="1">The sequence shown here is derived from an EMBL/GenBank/DDBJ whole genome shotgun (WGS) entry which is preliminary data.</text>
</comment>
<dbReference type="Proteomes" id="UP000031594">
    <property type="component" value="Unassembled WGS sequence"/>
</dbReference>